<keyword evidence="12" id="KW-0547">Nucleotide-binding</keyword>
<keyword evidence="18" id="KW-0548">Nucleotidyltransferase</keyword>
<evidence type="ECO:0000256" key="17">
    <source>
        <dbReference type="ARBA" id="ARBA00030571"/>
    </source>
</evidence>
<gene>
    <name evidence="18" type="ORF">MJG50_13810</name>
</gene>
<dbReference type="PANTHER" id="PTHR34848:SF1">
    <property type="entry name" value="BIFUNCTIONAL ADENOSYLCOBALAMIN BIOSYNTHESIS PROTEIN COBU"/>
    <property type="match status" value="1"/>
</dbReference>
<dbReference type="Proteomes" id="UP001431131">
    <property type="component" value="Unassembled WGS sequence"/>
</dbReference>
<comment type="similarity">
    <text evidence="7">Belongs to the CobU/CobP family.</text>
</comment>
<evidence type="ECO:0000256" key="1">
    <source>
        <dbReference type="ARBA" id="ARBA00000312"/>
    </source>
</evidence>
<evidence type="ECO:0000256" key="10">
    <source>
        <dbReference type="ARBA" id="ARBA00022573"/>
    </source>
</evidence>
<dbReference type="EC" id="2.7.7.62" evidence="9"/>
<keyword evidence="11" id="KW-0808">Transferase</keyword>
<accession>A0AAW5E9S1</accession>
<keyword evidence="10" id="KW-0169">Cobalamin biosynthesis</keyword>
<organism evidence="18 19">
    <name type="scientific">Fredinandcohnia quinoae</name>
    <dbReference type="NCBI Taxonomy" id="2918902"/>
    <lineage>
        <taxon>Bacteria</taxon>
        <taxon>Bacillati</taxon>
        <taxon>Bacillota</taxon>
        <taxon>Bacilli</taxon>
        <taxon>Bacillales</taxon>
        <taxon>Bacillaceae</taxon>
        <taxon>Fredinandcohnia</taxon>
    </lineage>
</organism>
<dbReference type="EMBL" id="JAKTTI010000022">
    <property type="protein sequence ID" value="MCH1626410.1"/>
    <property type="molecule type" value="Genomic_DNA"/>
</dbReference>
<evidence type="ECO:0000256" key="14">
    <source>
        <dbReference type="ARBA" id="ARBA00022840"/>
    </source>
</evidence>
<evidence type="ECO:0000256" key="9">
    <source>
        <dbReference type="ARBA" id="ARBA00012523"/>
    </source>
</evidence>
<sequence>MHFVTGGAFNGKKAWVMNTYQLNKRQGWISAYDDVSLPGNFNRFSEDILVLEGIEKWIKDIVIQYGLEQSRGKWAEQMSKWLQWEKNNLEHTLILIGTDITKGIVPVEKENRIWRDVTGWIYQDISSRAERVEIIWYGINHQIK</sequence>
<comment type="caution">
    <text evidence="18">The sequence shown here is derived from an EMBL/GenBank/DDBJ whole genome shotgun (WGS) entry which is preliminary data.</text>
</comment>
<keyword evidence="13 18" id="KW-0418">Kinase</keyword>
<evidence type="ECO:0000256" key="2">
    <source>
        <dbReference type="ARBA" id="ARBA00000711"/>
    </source>
</evidence>
<evidence type="ECO:0000256" key="5">
    <source>
        <dbReference type="ARBA" id="ARBA00004692"/>
    </source>
</evidence>
<evidence type="ECO:0000256" key="12">
    <source>
        <dbReference type="ARBA" id="ARBA00022741"/>
    </source>
</evidence>
<dbReference type="GO" id="GO:0043752">
    <property type="term" value="F:adenosylcobinamide kinase activity"/>
    <property type="evidence" value="ECO:0007669"/>
    <property type="project" value="UniProtKB-EC"/>
</dbReference>
<evidence type="ECO:0000313" key="18">
    <source>
        <dbReference type="EMBL" id="MCH1626410.1"/>
    </source>
</evidence>
<dbReference type="RefSeq" id="WP_240256328.1">
    <property type="nucleotide sequence ID" value="NZ_JAKTTI010000022.1"/>
</dbReference>
<evidence type="ECO:0000256" key="7">
    <source>
        <dbReference type="ARBA" id="ARBA00007490"/>
    </source>
</evidence>
<dbReference type="Pfam" id="PF02283">
    <property type="entry name" value="CobU"/>
    <property type="match status" value="1"/>
</dbReference>
<name>A0AAW5E9S1_9BACI</name>
<protein>
    <recommendedName>
        <fullName evidence="16">Adenosylcobinamide kinase</fullName>
        <ecNumber evidence="8">2.7.1.156</ecNumber>
        <ecNumber evidence="9">2.7.7.62</ecNumber>
    </recommendedName>
    <alternativeName>
        <fullName evidence="17">Adenosylcobinamide-phosphate guanylyltransferase</fullName>
    </alternativeName>
</protein>
<evidence type="ECO:0000256" key="16">
    <source>
        <dbReference type="ARBA" id="ARBA00029570"/>
    </source>
</evidence>
<dbReference type="InterPro" id="IPR003203">
    <property type="entry name" value="CobU/CobP"/>
</dbReference>
<comment type="catalytic activity">
    <reaction evidence="3">
        <text>adenosylcob(III)inamide + GTP = adenosylcob(III)inamide phosphate + GDP + H(+)</text>
        <dbReference type="Rhea" id="RHEA:15765"/>
        <dbReference type="ChEBI" id="CHEBI:2480"/>
        <dbReference type="ChEBI" id="CHEBI:15378"/>
        <dbReference type="ChEBI" id="CHEBI:37565"/>
        <dbReference type="ChEBI" id="CHEBI:58189"/>
        <dbReference type="ChEBI" id="CHEBI:58502"/>
        <dbReference type="EC" id="2.7.1.156"/>
    </reaction>
</comment>
<evidence type="ECO:0000313" key="19">
    <source>
        <dbReference type="Proteomes" id="UP001431131"/>
    </source>
</evidence>
<comment type="function">
    <text evidence="4">Catalyzes ATP-dependent phosphorylation of adenosylcobinamide and addition of GMP to adenosylcobinamide phosphate.</text>
</comment>
<dbReference type="GO" id="GO:0005524">
    <property type="term" value="F:ATP binding"/>
    <property type="evidence" value="ECO:0007669"/>
    <property type="project" value="UniProtKB-KW"/>
</dbReference>
<dbReference type="InterPro" id="IPR027417">
    <property type="entry name" value="P-loop_NTPase"/>
</dbReference>
<evidence type="ECO:0000256" key="4">
    <source>
        <dbReference type="ARBA" id="ARBA00003889"/>
    </source>
</evidence>
<dbReference type="AlphaFoldDB" id="A0AAW5E9S1"/>
<comment type="catalytic activity">
    <reaction evidence="1">
        <text>adenosylcob(III)inamide + ATP = adenosylcob(III)inamide phosphate + ADP + H(+)</text>
        <dbReference type="Rhea" id="RHEA:15769"/>
        <dbReference type="ChEBI" id="CHEBI:2480"/>
        <dbReference type="ChEBI" id="CHEBI:15378"/>
        <dbReference type="ChEBI" id="CHEBI:30616"/>
        <dbReference type="ChEBI" id="CHEBI:58502"/>
        <dbReference type="ChEBI" id="CHEBI:456216"/>
        <dbReference type="EC" id="2.7.1.156"/>
    </reaction>
</comment>
<keyword evidence="15" id="KW-0342">GTP-binding</keyword>
<comment type="pathway">
    <text evidence="6">Cofactor biosynthesis; adenosylcobalamin biosynthesis; adenosylcobalamin from cob(II)yrinate a,c-diamide: step 5/7.</text>
</comment>
<comment type="pathway">
    <text evidence="5">Cofactor biosynthesis; adenosylcobalamin biosynthesis; adenosylcobalamin from cob(II)yrinate a,c-diamide: step 6/7.</text>
</comment>
<comment type="catalytic activity">
    <reaction evidence="2">
        <text>adenosylcob(III)inamide phosphate + GTP + H(+) = adenosylcob(III)inamide-GDP + diphosphate</text>
        <dbReference type="Rhea" id="RHEA:22712"/>
        <dbReference type="ChEBI" id="CHEBI:15378"/>
        <dbReference type="ChEBI" id="CHEBI:33019"/>
        <dbReference type="ChEBI" id="CHEBI:37565"/>
        <dbReference type="ChEBI" id="CHEBI:58502"/>
        <dbReference type="ChEBI" id="CHEBI:60487"/>
        <dbReference type="EC" id="2.7.7.62"/>
    </reaction>
</comment>
<keyword evidence="14" id="KW-0067">ATP-binding</keyword>
<evidence type="ECO:0000256" key="15">
    <source>
        <dbReference type="ARBA" id="ARBA00023134"/>
    </source>
</evidence>
<dbReference type="PANTHER" id="PTHR34848">
    <property type="match status" value="1"/>
</dbReference>
<dbReference type="GO" id="GO:0005525">
    <property type="term" value="F:GTP binding"/>
    <property type="evidence" value="ECO:0007669"/>
    <property type="project" value="UniProtKB-KW"/>
</dbReference>
<proteinExistence type="inferred from homology"/>
<evidence type="ECO:0000256" key="13">
    <source>
        <dbReference type="ARBA" id="ARBA00022777"/>
    </source>
</evidence>
<evidence type="ECO:0000256" key="6">
    <source>
        <dbReference type="ARBA" id="ARBA00005159"/>
    </source>
</evidence>
<keyword evidence="19" id="KW-1185">Reference proteome</keyword>
<dbReference type="GO" id="GO:0009236">
    <property type="term" value="P:cobalamin biosynthetic process"/>
    <property type="evidence" value="ECO:0007669"/>
    <property type="project" value="UniProtKB-KW"/>
</dbReference>
<dbReference type="SUPFAM" id="SSF52540">
    <property type="entry name" value="P-loop containing nucleoside triphosphate hydrolases"/>
    <property type="match status" value="1"/>
</dbReference>
<reference evidence="18" key="1">
    <citation type="submission" date="2022-02" db="EMBL/GenBank/DDBJ databases">
        <title>Fredinandcohnia quinoae sp. nov. isolated from Chenopodium quinoa seeds.</title>
        <authorList>
            <person name="Saati-Santamaria Z."/>
            <person name="Flores-Felix J.D."/>
            <person name="Igual J.M."/>
            <person name="Velazquez E."/>
            <person name="Garcia-Fraile P."/>
            <person name="Martinez-Molina E."/>
        </authorList>
    </citation>
    <scope>NUCLEOTIDE SEQUENCE</scope>
    <source>
        <strain evidence="18">SECRCQ15</strain>
    </source>
</reference>
<dbReference type="Gene3D" id="3.40.50.300">
    <property type="entry name" value="P-loop containing nucleotide triphosphate hydrolases"/>
    <property type="match status" value="1"/>
</dbReference>
<evidence type="ECO:0000256" key="11">
    <source>
        <dbReference type="ARBA" id="ARBA00022679"/>
    </source>
</evidence>
<evidence type="ECO:0000256" key="3">
    <source>
        <dbReference type="ARBA" id="ARBA00001522"/>
    </source>
</evidence>
<dbReference type="EC" id="2.7.1.156" evidence="8"/>
<evidence type="ECO:0000256" key="8">
    <source>
        <dbReference type="ARBA" id="ARBA00012016"/>
    </source>
</evidence>
<dbReference type="GO" id="GO:0008820">
    <property type="term" value="F:cobinamide phosphate guanylyltransferase activity"/>
    <property type="evidence" value="ECO:0007669"/>
    <property type="project" value="UniProtKB-EC"/>
</dbReference>